<dbReference type="Gene3D" id="3.40.640.10">
    <property type="entry name" value="Type I PLP-dependent aspartate aminotransferase-like (Major domain)"/>
    <property type="match status" value="1"/>
</dbReference>
<accession>A0AAD6NFP1</accession>
<comment type="caution">
    <text evidence="6">The sequence shown here is derived from an EMBL/GenBank/DDBJ whole genome shotgun (WGS) entry which is preliminary data.</text>
</comment>
<gene>
    <name evidence="6" type="ORF">Dda_8434</name>
</gene>
<dbReference type="Gene3D" id="3.90.1150.10">
    <property type="entry name" value="Aspartate Aminotransferase, domain 1"/>
    <property type="match status" value="1"/>
</dbReference>
<dbReference type="FunFam" id="3.90.1150.10:FF:000063">
    <property type="entry name" value="Probable cystathionine gamma-synthase"/>
    <property type="match status" value="1"/>
</dbReference>
<dbReference type="Proteomes" id="UP001221413">
    <property type="component" value="Unassembled WGS sequence"/>
</dbReference>
<evidence type="ECO:0008006" key="8">
    <source>
        <dbReference type="Google" id="ProtNLM"/>
    </source>
</evidence>
<evidence type="ECO:0000256" key="5">
    <source>
        <dbReference type="RuleBase" id="RU362118"/>
    </source>
</evidence>
<dbReference type="InterPro" id="IPR000277">
    <property type="entry name" value="Cys/Met-Metab_PyrdxlP-dep_enz"/>
</dbReference>
<protein>
    <recommendedName>
        <fullName evidence="8">Cystathionine gamma-synthase</fullName>
    </recommendedName>
</protein>
<dbReference type="InterPro" id="IPR051750">
    <property type="entry name" value="Trans-sulfuration_enzymes"/>
</dbReference>
<dbReference type="PROSITE" id="PS00868">
    <property type="entry name" value="CYS_MET_METAB_PP"/>
    <property type="match status" value="1"/>
</dbReference>
<evidence type="ECO:0000256" key="1">
    <source>
        <dbReference type="ARBA" id="ARBA00001933"/>
    </source>
</evidence>
<dbReference type="SUPFAM" id="SSF53383">
    <property type="entry name" value="PLP-dependent transferases"/>
    <property type="match status" value="1"/>
</dbReference>
<dbReference type="InterPro" id="IPR015422">
    <property type="entry name" value="PyrdxlP-dep_Trfase_small"/>
</dbReference>
<dbReference type="PANTHER" id="PTHR42699">
    <property type="match status" value="1"/>
</dbReference>
<comment type="cofactor">
    <cofactor evidence="1 5">
        <name>pyridoxal 5'-phosphate</name>
        <dbReference type="ChEBI" id="CHEBI:597326"/>
    </cofactor>
</comment>
<evidence type="ECO:0000256" key="3">
    <source>
        <dbReference type="ARBA" id="ARBA00034478"/>
    </source>
</evidence>
<evidence type="ECO:0000256" key="2">
    <source>
        <dbReference type="ARBA" id="ARBA00022898"/>
    </source>
</evidence>
<comment type="pathway">
    <text evidence="3">Amino-acid biosynthesis; L-methionine biosynthesis via de novo pathway.</text>
</comment>
<dbReference type="GO" id="GO:0003962">
    <property type="term" value="F:cystathionine gamma-synthase activity"/>
    <property type="evidence" value="ECO:0007669"/>
    <property type="project" value="TreeGrafter"/>
</dbReference>
<name>A0AAD6NFP1_DREDA</name>
<dbReference type="PANTHER" id="PTHR42699:SF1">
    <property type="entry name" value="CYSTATHIONINE GAMMA-SYNTHASE-RELATED"/>
    <property type="match status" value="1"/>
</dbReference>
<keyword evidence="2 5" id="KW-0663">Pyridoxal phosphate</keyword>
<dbReference type="Pfam" id="PF01053">
    <property type="entry name" value="Cys_Met_Meta_PP"/>
    <property type="match status" value="1"/>
</dbReference>
<sequence>MLGEPIPSNTEHAISVSLPTWRSNVGYEENEDWVVSKMMTGFFIHPEIKALERTILDKGGSLEEACVTGTAQEVSNSSTNEDMGIHGFVELRYGRNLGSAAIQQAKLAIKQRISGIVCPGEPVTGENTSLISTRKLSANDVYLFPTGMSAIFNAYRIIRSCFGSMKMVEFGFPYLDTLKVLQKFGDGCIFFGDGGEGDINQLEALLESGERIAGLFCEFPSNPLLKSPNLSRLRELADIYKFVIVVDETIGNFINVDVIPYADILVSSLTKIFSGDSNVMGGSCIINPNMPYYKQLTDMATDILEDNYWAEDVIFMERNSRDFASRVFRINKNAEALAELFLKWQPTIVKRVYYPKYDESRENYERCRCKEGGYGGLLSITFSSPDHAIKFYDLVETAKGPSLGTNFTLTSPYALLAHYKELDWIAQYGVESHLIRISVGLEEPEPLLLKFESALRQLVHSGLPEASN</sequence>
<evidence type="ECO:0000313" key="7">
    <source>
        <dbReference type="Proteomes" id="UP001221413"/>
    </source>
</evidence>
<proteinExistence type="inferred from homology"/>
<dbReference type="InterPro" id="IPR054542">
    <property type="entry name" value="Cys_met_metab_PP"/>
</dbReference>
<dbReference type="AlphaFoldDB" id="A0AAD6NFP1"/>
<evidence type="ECO:0000313" key="6">
    <source>
        <dbReference type="EMBL" id="KAJ6256570.1"/>
    </source>
</evidence>
<reference evidence="6" key="1">
    <citation type="submission" date="2023-01" db="EMBL/GenBank/DDBJ databases">
        <title>The chitinases involved in constricting ring structure development in the nematode-trapping fungus Drechslerella dactyloides.</title>
        <authorList>
            <person name="Wang R."/>
            <person name="Zhang L."/>
            <person name="Tang P."/>
            <person name="Li S."/>
            <person name="Liang L."/>
        </authorList>
    </citation>
    <scope>NUCLEOTIDE SEQUENCE</scope>
    <source>
        <strain evidence="6">YMF1.00031</strain>
    </source>
</reference>
<comment type="similarity">
    <text evidence="4">Belongs to the trans-sulfuration enzymes family. MET7 subfamily.</text>
</comment>
<keyword evidence="7" id="KW-1185">Reference proteome</keyword>
<organism evidence="6 7">
    <name type="scientific">Drechslerella dactyloides</name>
    <name type="common">Nematode-trapping fungus</name>
    <name type="synonym">Arthrobotrys dactyloides</name>
    <dbReference type="NCBI Taxonomy" id="74499"/>
    <lineage>
        <taxon>Eukaryota</taxon>
        <taxon>Fungi</taxon>
        <taxon>Dikarya</taxon>
        <taxon>Ascomycota</taxon>
        <taxon>Pezizomycotina</taxon>
        <taxon>Orbiliomycetes</taxon>
        <taxon>Orbiliales</taxon>
        <taxon>Orbiliaceae</taxon>
        <taxon>Drechslerella</taxon>
    </lineage>
</organism>
<evidence type="ECO:0000256" key="4">
    <source>
        <dbReference type="ARBA" id="ARBA00061376"/>
    </source>
</evidence>
<dbReference type="InterPro" id="IPR015424">
    <property type="entry name" value="PyrdxlP-dep_Trfase"/>
</dbReference>
<dbReference type="GO" id="GO:0019346">
    <property type="term" value="P:transsulfuration"/>
    <property type="evidence" value="ECO:0007669"/>
    <property type="project" value="InterPro"/>
</dbReference>
<dbReference type="GO" id="GO:0030170">
    <property type="term" value="F:pyridoxal phosphate binding"/>
    <property type="evidence" value="ECO:0007669"/>
    <property type="project" value="InterPro"/>
</dbReference>
<dbReference type="InterPro" id="IPR015421">
    <property type="entry name" value="PyrdxlP-dep_Trfase_major"/>
</dbReference>
<dbReference type="EMBL" id="JAQGDS010000012">
    <property type="protein sequence ID" value="KAJ6256570.1"/>
    <property type="molecule type" value="Genomic_DNA"/>
</dbReference>